<evidence type="ECO:0008006" key="4">
    <source>
        <dbReference type="Google" id="ProtNLM"/>
    </source>
</evidence>
<dbReference type="GO" id="GO:0005634">
    <property type="term" value="C:nucleus"/>
    <property type="evidence" value="ECO:0007669"/>
    <property type="project" value="TreeGrafter"/>
</dbReference>
<evidence type="ECO:0000313" key="3">
    <source>
        <dbReference type="EMBL" id="NDV32140.1"/>
    </source>
</evidence>
<evidence type="ECO:0000256" key="1">
    <source>
        <dbReference type="ARBA" id="ARBA00022603"/>
    </source>
</evidence>
<reference evidence="3" key="1">
    <citation type="journal article" date="2020" name="J. Eukaryot. Microbiol.">
        <title>De novo Sequencing, Assembly and Annotation of the Transcriptome for the Free-Living Testate Amoeba Arcella intermedia.</title>
        <authorList>
            <person name="Ribeiro G.M."/>
            <person name="Porfirio-Sousa A.L."/>
            <person name="Maurer-Alcala X.X."/>
            <person name="Katz L.A."/>
            <person name="Lahr D.J.G."/>
        </authorList>
    </citation>
    <scope>NUCLEOTIDE SEQUENCE</scope>
</reference>
<proteinExistence type="predicted"/>
<dbReference type="GO" id="GO:0070475">
    <property type="term" value="P:rRNA base methylation"/>
    <property type="evidence" value="ECO:0007669"/>
    <property type="project" value="TreeGrafter"/>
</dbReference>
<dbReference type="GO" id="GO:0008168">
    <property type="term" value="F:methyltransferase activity"/>
    <property type="evidence" value="ECO:0007669"/>
    <property type="project" value="UniProtKB-KW"/>
</dbReference>
<keyword evidence="1" id="KW-0489">Methyltransferase</keyword>
<dbReference type="Pfam" id="PF05971">
    <property type="entry name" value="Methyltransf_10"/>
    <property type="match status" value="1"/>
</dbReference>
<accession>A0A6B2L5D9</accession>
<dbReference type="EMBL" id="GIBP01003171">
    <property type="protein sequence ID" value="NDV32140.1"/>
    <property type="molecule type" value="Transcribed_RNA"/>
</dbReference>
<dbReference type="PANTHER" id="PTHR13393">
    <property type="entry name" value="SAM-DEPENDENT METHYLTRANSFERASE"/>
    <property type="match status" value="1"/>
</dbReference>
<dbReference type="CDD" id="cd02440">
    <property type="entry name" value="AdoMet_MTases"/>
    <property type="match status" value="1"/>
</dbReference>
<dbReference type="InterPro" id="IPR010286">
    <property type="entry name" value="METTL16/RlmF"/>
</dbReference>
<dbReference type="InterPro" id="IPR029063">
    <property type="entry name" value="SAM-dependent_MTases_sf"/>
</dbReference>
<evidence type="ECO:0000256" key="2">
    <source>
        <dbReference type="ARBA" id="ARBA00022679"/>
    </source>
</evidence>
<keyword evidence="2" id="KW-0808">Transferase</keyword>
<organism evidence="3">
    <name type="scientific">Arcella intermedia</name>
    <dbReference type="NCBI Taxonomy" id="1963864"/>
    <lineage>
        <taxon>Eukaryota</taxon>
        <taxon>Amoebozoa</taxon>
        <taxon>Tubulinea</taxon>
        <taxon>Elardia</taxon>
        <taxon>Arcellinida</taxon>
        <taxon>Sphaerothecina</taxon>
        <taxon>Arcellidae</taxon>
        <taxon>Arcella</taxon>
    </lineage>
</organism>
<dbReference type="PANTHER" id="PTHR13393:SF0">
    <property type="entry name" value="RNA N6-ADENOSINE-METHYLTRANSFERASE METTL16"/>
    <property type="match status" value="1"/>
</dbReference>
<dbReference type="SUPFAM" id="SSF53335">
    <property type="entry name" value="S-adenosyl-L-methionine-dependent methyltransferases"/>
    <property type="match status" value="1"/>
</dbReference>
<protein>
    <recommendedName>
        <fullName evidence="4">U6 small nuclear RNA (adenine-(43)-N(6))-methyltransferase</fullName>
    </recommendedName>
</protein>
<name>A0A6B2L5D9_9EUKA</name>
<dbReference type="Gene3D" id="3.40.50.150">
    <property type="entry name" value="Vaccinia Virus protein VP39"/>
    <property type="match status" value="1"/>
</dbReference>
<sequence length="415" mass="46224">MHQNSVYYNNPPNFEEIALKHPPLQPHLIRSKGTTTIDWKNEDSQRELTKALLSVHFNVKIELSPTNLCPTVTSRSNYIYWINDLLNGSPSPSPGGDEKKKVIGIDIGTGASCIYPLLGASIYGWDFLGTDIDPASLEYAIKNVALNDWNDKIQTRLVQEGSILLNNLKDNESFDFCMCNPPFFDSLEQKVDNPKTVCEATLNELVTVGGELAFISQIIQESLVLKSQVRWYSSMIGRKKNVKKLLNLLKKHKVTNIRSTTFYQGLTTRWAIAWCIGDDGLGEHLKQRLKESVSGKKKMEFTMKAGSLEDASVFLQDVLRSEDICCAVPGSPQVIVGKLYESSKWFETKNAGSVGGKSAVIGPIFPPVLVLTFEIHIQQVISGSFIITLSLKTGEDLDTLSEIYAHLKLKAQKLL</sequence>
<dbReference type="AlphaFoldDB" id="A0A6B2L5D9"/>